<evidence type="ECO:0000256" key="7">
    <source>
        <dbReference type="ARBA" id="ARBA00023157"/>
    </source>
</evidence>
<evidence type="ECO:0000313" key="15">
    <source>
        <dbReference type="Proteomes" id="UP000199681"/>
    </source>
</evidence>
<comment type="function">
    <text evidence="1">Iron-sulfur subunit of the cytochrome bc1 complex, an essential component of the respiratory electron transport chain required for ATP synthesis. The bc1 complex catalyzes the oxidation of menaquinol and the reduction of cytochrome c in the respiratory chain. The bc1 complex operates through a Q-cycle mechanism that couples electron transfer to generation of the proton gradient that drives ATP synthesis.</text>
</comment>
<evidence type="ECO:0000256" key="4">
    <source>
        <dbReference type="ARBA" id="ARBA00022723"/>
    </source>
</evidence>
<dbReference type="GO" id="GO:0051213">
    <property type="term" value="F:dioxygenase activity"/>
    <property type="evidence" value="ECO:0007669"/>
    <property type="project" value="UniProtKB-KW"/>
</dbReference>
<dbReference type="Pfam" id="PF00355">
    <property type="entry name" value="Rieske"/>
    <property type="match status" value="1"/>
</dbReference>
<feature type="signal peptide" evidence="11">
    <location>
        <begin position="1"/>
        <end position="26"/>
    </location>
</feature>
<keyword evidence="13" id="KW-0560">Oxidoreductase</keyword>
<keyword evidence="7" id="KW-1015">Disulfide bond</keyword>
<dbReference type="Proteomes" id="UP000297963">
    <property type="component" value="Unassembled WGS sequence"/>
</dbReference>
<feature type="domain" description="Rieske" evidence="12">
    <location>
        <begin position="68"/>
        <end position="161"/>
    </location>
</feature>
<dbReference type="Gene3D" id="2.102.10.10">
    <property type="entry name" value="Rieske [2Fe-2S] iron-sulphur domain"/>
    <property type="match status" value="1"/>
</dbReference>
<keyword evidence="3" id="KW-0001">2Fe-2S</keyword>
<dbReference type="CDD" id="cd03467">
    <property type="entry name" value="Rieske"/>
    <property type="match status" value="1"/>
</dbReference>
<evidence type="ECO:0000256" key="9">
    <source>
        <dbReference type="ARBA" id="ARBA00034078"/>
    </source>
</evidence>
<evidence type="ECO:0000256" key="11">
    <source>
        <dbReference type="SAM" id="SignalP"/>
    </source>
</evidence>
<feature type="chain" id="PRO_5039134233" description="Cytochrome bc1 complex Rieske iron-sulfur subunit" evidence="11">
    <location>
        <begin position="27"/>
        <end position="162"/>
    </location>
</feature>
<name>A0A1I3C403_9MICO</name>
<feature type="region of interest" description="Disordered" evidence="10">
    <location>
        <begin position="32"/>
        <end position="67"/>
    </location>
</feature>
<evidence type="ECO:0000313" key="13">
    <source>
        <dbReference type="EMBL" id="SFH68721.1"/>
    </source>
</evidence>
<evidence type="ECO:0000313" key="16">
    <source>
        <dbReference type="Proteomes" id="UP000297963"/>
    </source>
</evidence>
<keyword evidence="4" id="KW-0479">Metal-binding</keyword>
<dbReference type="Proteomes" id="UP000199681">
    <property type="component" value="Unassembled WGS sequence"/>
</dbReference>
<dbReference type="RefSeq" id="WP_092450959.1">
    <property type="nucleotide sequence ID" value="NZ_BKAC01000009.1"/>
</dbReference>
<dbReference type="PANTHER" id="PTHR10134">
    <property type="entry name" value="CYTOCHROME B-C1 COMPLEX SUBUNIT RIESKE, MITOCHONDRIAL"/>
    <property type="match status" value="1"/>
</dbReference>
<evidence type="ECO:0000256" key="10">
    <source>
        <dbReference type="SAM" id="MobiDB-lite"/>
    </source>
</evidence>
<keyword evidence="6" id="KW-0411">Iron-sulfur</keyword>
<dbReference type="InterPro" id="IPR036922">
    <property type="entry name" value="Rieske_2Fe-2S_sf"/>
</dbReference>
<accession>A0A1I3C403</accession>
<dbReference type="GO" id="GO:0016020">
    <property type="term" value="C:membrane"/>
    <property type="evidence" value="ECO:0007669"/>
    <property type="project" value="InterPro"/>
</dbReference>
<dbReference type="InterPro" id="IPR005805">
    <property type="entry name" value="Rieske_Fe-S_prot_C"/>
</dbReference>
<dbReference type="InterPro" id="IPR017941">
    <property type="entry name" value="Rieske_2Fe-2S"/>
</dbReference>
<keyword evidence="13" id="KW-0223">Dioxygenase</keyword>
<organism evidence="14 16">
    <name type="scientific">Cryobacterium levicorallinum</name>
    <dbReference type="NCBI Taxonomy" id="995038"/>
    <lineage>
        <taxon>Bacteria</taxon>
        <taxon>Bacillati</taxon>
        <taxon>Actinomycetota</taxon>
        <taxon>Actinomycetes</taxon>
        <taxon>Micrococcales</taxon>
        <taxon>Microbacteriaceae</taxon>
        <taxon>Cryobacterium</taxon>
    </lineage>
</organism>
<evidence type="ECO:0000256" key="5">
    <source>
        <dbReference type="ARBA" id="ARBA00023004"/>
    </source>
</evidence>
<keyword evidence="5" id="KW-0408">Iron</keyword>
<dbReference type="EMBL" id="SOFE01000012">
    <property type="protein sequence ID" value="TFB85735.1"/>
    <property type="molecule type" value="Genomic_DNA"/>
</dbReference>
<comment type="caution">
    <text evidence="14">The sequence shown here is derived from an EMBL/GenBank/DDBJ whole genome shotgun (WGS) entry which is preliminary data.</text>
</comment>
<dbReference type="PROSITE" id="PS51318">
    <property type="entry name" value="TAT"/>
    <property type="match status" value="1"/>
</dbReference>
<evidence type="ECO:0000256" key="8">
    <source>
        <dbReference type="ARBA" id="ARBA00029586"/>
    </source>
</evidence>
<protein>
    <recommendedName>
        <fullName evidence="2">Cytochrome bc1 complex Rieske iron-sulfur subunit</fullName>
    </recommendedName>
    <alternativeName>
        <fullName evidence="8">Cytochrome bc1 reductase complex subunit QcrA</fullName>
    </alternativeName>
</protein>
<sequence length="162" mass="15834">MAPAINLSRRSMILVGGSAAAAVALAACSSTPDTGTASTDASPTETESATDPTGSATDPGAETAPAGTEVAKLADIPVGGGIAATLDGQPILLAQPTEGTVVAFSAICTHQGCKVEPAATEFDCPCHQSRYDLATGEVLGGPAPRALDRVTVTVAGDTVLAG</sequence>
<dbReference type="SUPFAM" id="SSF50022">
    <property type="entry name" value="ISP domain"/>
    <property type="match status" value="1"/>
</dbReference>
<dbReference type="AlphaFoldDB" id="A0A1I3C403"/>
<dbReference type="InterPro" id="IPR006311">
    <property type="entry name" value="TAT_signal"/>
</dbReference>
<dbReference type="InterPro" id="IPR014349">
    <property type="entry name" value="Rieske_Fe-S_prot"/>
</dbReference>
<evidence type="ECO:0000256" key="1">
    <source>
        <dbReference type="ARBA" id="ARBA00002494"/>
    </source>
</evidence>
<keyword evidence="15" id="KW-1185">Reference proteome</keyword>
<evidence type="ECO:0000259" key="12">
    <source>
        <dbReference type="PROSITE" id="PS51296"/>
    </source>
</evidence>
<dbReference type="GO" id="GO:0004497">
    <property type="term" value="F:monooxygenase activity"/>
    <property type="evidence" value="ECO:0007669"/>
    <property type="project" value="UniProtKB-ARBA"/>
</dbReference>
<feature type="compositionally biased region" description="Polar residues" evidence="10">
    <location>
        <begin position="32"/>
        <end position="56"/>
    </location>
</feature>
<gene>
    <name evidence="14" type="ORF">E3O11_07150</name>
    <name evidence="13" type="ORF">SAMN05216274_111116</name>
</gene>
<dbReference type="GO" id="GO:0046872">
    <property type="term" value="F:metal ion binding"/>
    <property type="evidence" value="ECO:0007669"/>
    <property type="project" value="UniProtKB-KW"/>
</dbReference>
<comment type="cofactor">
    <cofactor evidence="9">
        <name>[2Fe-2S] cluster</name>
        <dbReference type="ChEBI" id="CHEBI:190135"/>
    </cofactor>
</comment>
<dbReference type="GO" id="GO:0051537">
    <property type="term" value="F:2 iron, 2 sulfur cluster binding"/>
    <property type="evidence" value="ECO:0007669"/>
    <property type="project" value="UniProtKB-KW"/>
</dbReference>
<dbReference type="GO" id="GO:0016705">
    <property type="term" value="F:oxidoreductase activity, acting on paired donors, with incorporation or reduction of molecular oxygen"/>
    <property type="evidence" value="ECO:0007669"/>
    <property type="project" value="UniProtKB-ARBA"/>
</dbReference>
<keyword evidence="11" id="KW-0732">Signal</keyword>
<proteinExistence type="predicted"/>
<evidence type="ECO:0000256" key="2">
    <source>
        <dbReference type="ARBA" id="ARBA00015816"/>
    </source>
</evidence>
<reference evidence="14 16" key="2">
    <citation type="submission" date="2019-03" db="EMBL/GenBank/DDBJ databases">
        <title>Genomics of glacier-inhabiting Cryobacterium strains.</title>
        <authorList>
            <person name="Liu Q."/>
            <person name="Xin Y.-H."/>
        </authorList>
    </citation>
    <scope>NUCLEOTIDE SEQUENCE [LARGE SCALE GENOMIC DNA]</scope>
    <source>
        <strain evidence="14 16">Hh34</strain>
    </source>
</reference>
<dbReference type="PROSITE" id="PS51296">
    <property type="entry name" value="RIESKE"/>
    <property type="match status" value="1"/>
</dbReference>
<reference evidence="13 15" key="1">
    <citation type="submission" date="2016-10" db="EMBL/GenBank/DDBJ databases">
        <authorList>
            <person name="Varghese N."/>
            <person name="Submissions S."/>
        </authorList>
    </citation>
    <scope>NUCLEOTIDE SEQUENCE [LARGE SCALE GENOMIC DNA]</scope>
    <source>
        <strain evidence="13 15">GMCC 1.11211</strain>
    </source>
</reference>
<evidence type="ECO:0000313" key="14">
    <source>
        <dbReference type="EMBL" id="TFB85735.1"/>
    </source>
</evidence>
<evidence type="ECO:0000256" key="3">
    <source>
        <dbReference type="ARBA" id="ARBA00022714"/>
    </source>
</evidence>
<evidence type="ECO:0000256" key="6">
    <source>
        <dbReference type="ARBA" id="ARBA00023014"/>
    </source>
</evidence>
<dbReference type="EMBL" id="FOPW01000011">
    <property type="protein sequence ID" value="SFH68721.1"/>
    <property type="molecule type" value="Genomic_DNA"/>
</dbReference>
<dbReference type="STRING" id="995038.SAMN05216274_111116"/>
<dbReference type="PRINTS" id="PR00162">
    <property type="entry name" value="RIESKE"/>
</dbReference>